<gene>
    <name evidence="3" type="ORF">FQ775_01545</name>
</gene>
<dbReference type="SUPFAM" id="SSF53850">
    <property type="entry name" value="Periplasmic binding protein-like II"/>
    <property type="match status" value="1"/>
</dbReference>
<dbReference type="Proteomes" id="UP000321389">
    <property type="component" value="Chromosome"/>
</dbReference>
<keyword evidence="2" id="KW-0574">Periplasm</keyword>
<dbReference type="InterPro" id="IPR006059">
    <property type="entry name" value="SBP"/>
</dbReference>
<evidence type="ECO:0000313" key="3">
    <source>
        <dbReference type="EMBL" id="QDY99158.1"/>
    </source>
</evidence>
<sequence>MNSENRIRKITSDMGNQSLSVSRRMFLAGAGGAALALGMPPLVRAAGTELRVGTYGGSWQKAIEDFIAPAITSDGDTINYVIGSAEDNLAKVIASKRQGQVPFDVMDGTAYFYDDAFNSGYLAEIDYSKLTNTKNMPDGIFDKAQVVVEWTPDCIVYNPDKLAEAGISPPQTYADLANPKFAGRVAFPNVGHPQHWAAVIGLARANGGDESNLSMVPELVKEMAPSYFYSGSTELSTRFASGDIWAAPWGAGWAVRMKRGGIPAAVSYPPIGDKKGGLWPNIKWMIAGTTNGDLVHKYIDEWLGVEGAAKFCEATGTVPTNPKARKLMSESEQNREMLLLSDEEIANAYRVDWASFDIDAWRDVWLRTVQN</sequence>
<dbReference type="GO" id="GO:0030976">
    <property type="term" value="F:thiamine pyrophosphate binding"/>
    <property type="evidence" value="ECO:0007669"/>
    <property type="project" value="TreeGrafter"/>
</dbReference>
<dbReference type="InterPro" id="IPR006311">
    <property type="entry name" value="TAT_signal"/>
</dbReference>
<name>A0A5B8KUA1_9HYPH</name>
<dbReference type="GO" id="GO:0030288">
    <property type="term" value="C:outer membrane-bounded periplasmic space"/>
    <property type="evidence" value="ECO:0007669"/>
    <property type="project" value="TreeGrafter"/>
</dbReference>
<dbReference type="RefSeq" id="WP_146297808.1">
    <property type="nucleotide sequence ID" value="NZ_CP042301.2"/>
</dbReference>
<reference evidence="3" key="1">
    <citation type="submission" date="2020-04" db="EMBL/GenBank/DDBJ databases">
        <title>Nitratireductor sp. nov. isolated from mangrove soil.</title>
        <authorList>
            <person name="Ye Y."/>
        </authorList>
    </citation>
    <scope>NUCLEOTIDE SEQUENCE</scope>
    <source>
        <strain evidence="3">SY7</strain>
    </source>
</reference>
<proteinExistence type="predicted"/>
<evidence type="ECO:0000256" key="2">
    <source>
        <dbReference type="ARBA" id="ARBA00022764"/>
    </source>
</evidence>
<dbReference type="AlphaFoldDB" id="A0A5B8KUA1"/>
<accession>A0A5B8KUA1</accession>
<dbReference type="EMBL" id="CP042301">
    <property type="protein sequence ID" value="QDY99158.1"/>
    <property type="molecule type" value="Genomic_DNA"/>
</dbReference>
<dbReference type="Pfam" id="PF13416">
    <property type="entry name" value="SBP_bac_8"/>
    <property type="match status" value="1"/>
</dbReference>
<dbReference type="KEGG" id="niy:FQ775_01545"/>
<organism evidence="3 4">
    <name type="scientific">Nitratireductor mangrovi</name>
    <dbReference type="NCBI Taxonomy" id="2599600"/>
    <lineage>
        <taxon>Bacteria</taxon>
        <taxon>Pseudomonadati</taxon>
        <taxon>Pseudomonadota</taxon>
        <taxon>Alphaproteobacteria</taxon>
        <taxon>Hyphomicrobiales</taxon>
        <taxon>Phyllobacteriaceae</taxon>
        <taxon>Nitratireductor</taxon>
    </lineage>
</organism>
<dbReference type="PANTHER" id="PTHR30006:SF2">
    <property type="entry name" value="ABC TRANSPORTER SUBSTRATE-BINDING PROTEIN"/>
    <property type="match status" value="1"/>
</dbReference>
<protein>
    <submittedName>
        <fullName evidence="3">Extracellular solute-binding protein</fullName>
    </submittedName>
</protein>
<evidence type="ECO:0000256" key="1">
    <source>
        <dbReference type="ARBA" id="ARBA00022729"/>
    </source>
</evidence>
<dbReference type="Gene3D" id="3.40.190.10">
    <property type="entry name" value="Periplasmic binding protein-like II"/>
    <property type="match status" value="2"/>
</dbReference>
<dbReference type="GO" id="GO:0030975">
    <property type="term" value="F:thiamine binding"/>
    <property type="evidence" value="ECO:0007669"/>
    <property type="project" value="TreeGrafter"/>
</dbReference>
<dbReference type="GO" id="GO:0015888">
    <property type="term" value="P:thiamine transport"/>
    <property type="evidence" value="ECO:0007669"/>
    <property type="project" value="TreeGrafter"/>
</dbReference>
<keyword evidence="4" id="KW-1185">Reference proteome</keyword>
<keyword evidence="1" id="KW-0732">Signal</keyword>
<evidence type="ECO:0000313" key="4">
    <source>
        <dbReference type="Proteomes" id="UP000321389"/>
    </source>
</evidence>
<dbReference type="PANTHER" id="PTHR30006">
    <property type="entry name" value="THIAMINE-BINDING PERIPLASMIC PROTEIN-RELATED"/>
    <property type="match status" value="1"/>
</dbReference>
<dbReference type="PROSITE" id="PS51318">
    <property type="entry name" value="TAT"/>
    <property type="match status" value="1"/>
</dbReference>
<dbReference type="OrthoDB" id="9766989at2"/>